<reference evidence="3" key="1">
    <citation type="journal article" date="2017" name="Genome Biol.">
        <title>Comparative genomics reveals high biological diversity and specific adaptations in the industrially and medically important fungal genus Aspergillus.</title>
        <authorList>
            <person name="de Vries R.P."/>
            <person name="Riley R."/>
            <person name="Wiebenga A."/>
            <person name="Aguilar-Osorio G."/>
            <person name="Amillis S."/>
            <person name="Uchima C.A."/>
            <person name="Anderluh G."/>
            <person name="Asadollahi M."/>
            <person name="Askin M."/>
            <person name="Barry K."/>
            <person name="Battaglia E."/>
            <person name="Bayram O."/>
            <person name="Benocci T."/>
            <person name="Braus-Stromeyer S.A."/>
            <person name="Caldana C."/>
            <person name="Canovas D."/>
            <person name="Cerqueira G.C."/>
            <person name="Chen F."/>
            <person name="Chen W."/>
            <person name="Choi C."/>
            <person name="Clum A."/>
            <person name="Dos Santos R.A."/>
            <person name="Damasio A.R."/>
            <person name="Diallinas G."/>
            <person name="Emri T."/>
            <person name="Fekete E."/>
            <person name="Flipphi M."/>
            <person name="Freyberg S."/>
            <person name="Gallo A."/>
            <person name="Gournas C."/>
            <person name="Habgood R."/>
            <person name="Hainaut M."/>
            <person name="Harispe M.L."/>
            <person name="Henrissat B."/>
            <person name="Hilden K.S."/>
            <person name="Hope R."/>
            <person name="Hossain A."/>
            <person name="Karabika E."/>
            <person name="Karaffa L."/>
            <person name="Karanyi Z."/>
            <person name="Krasevec N."/>
            <person name="Kuo A."/>
            <person name="Kusch H."/>
            <person name="LaButti K."/>
            <person name="Lagendijk E.L."/>
            <person name="Lapidus A."/>
            <person name="Levasseur A."/>
            <person name="Lindquist E."/>
            <person name="Lipzen A."/>
            <person name="Logrieco A.F."/>
            <person name="MacCabe A."/>
            <person name="Maekelae M.R."/>
            <person name="Malavazi I."/>
            <person name="Melin P."/>
            <person name="Meyer V."/>
            <person name="Mielnichuk N."/>
            <person name="Miskei M."/>
            <person name="Molnar A.P."/>
            <person name="Mule G."/>
            <person name="Ngan C.Y."/>
            <person name="Orejas M."/>
            <person name="Orosz E."/>
            <person name="Ouedraogo J.P."/>
            <person name="Overkamp K.M."/>
            <person name="Park H.-S."/>
            <person name="Perrone G."/>
            <person name="Piumi F."/>
            <person name="Punt P.J."/>
            <person name="Ram A.F."/>
            <person name="Ramon A."/>
            <person name="Rauscher S."/>
            <person name="Record E."/>
            <person name="Riano-Pachon D.M."/>
            <person name="Robert V."/>
            <person name="Roehrig J."/>
            <person name="Ruller R."/>
            <person name="Salamov A."/>
            <person name="Salih N.S."/>
            <person name="Samson R.A."/>
            <person name="Sandor E."/>
            <person name="Sanguinetti M."/>
            <person name="Schuetze T."/>
            <person name="Sepcic K."/>
            <person name="Shelest E."/>
            <person name="Sherlock G."/>
            <person name="Sophianopoulou V."/>
            <person name="Squina F.M."/>
            <person name="Sun H."/>
            <person name="Susca A."/>
            <person name="Todd R.B."/>
            <person name="Tsang A."/>
            <person name="Unkles S.E."/>
            <person name="van de Wiele N."/>
            <person name="van Rossen-Uffink D."/>
            <person name="Oliveira J.V."/>
            <person name="Vesth T.C."/>
            <person name="Visser J."/>
            <person name="Yu J.-H."/>
            <person name="Zhou M."/>
            <person name="Andersen M.R."/>
            <person name="Archer D.B."/>
            <person name="Baker S.E."/>
            <person name="Benoit I."/>
            <person name="Brakhage A.A."/>
            <person name="Braus G.H."/>
            <person name="Fischer R."/>
            <person name="Frisvad J.C."/>
            <person name="Goldman G.H."/>
            <person name="Houbraken J."/>
            <person name="Oakley B."/>
            <person name="Pocsi I."/>
            <person name="Scazzocchio C."/>
            <person name="Seiboth B."/>
            <person name="vanKuyk P.A."/>
            <person name="Wortman J."/>
            <person name="Dyer P.S."/>
            <person name="Grigoriev I.V."/>
        </authorList>
    </citation>
    <scope>NUCLEOTIDE SEQUENCE [LARGE SCALE GENOMIC DNA]</scope>
    <source>
        <strain evidence="3">ITEM 5010</strain>
    </source>
</reference>
<dbReference type="Proteomes" id="UP000188318">
    <property type="component" value="Unassembled WGS sequence"/>
</dbReference>
<sequence length="725" mass="82879">MVAHSGSAIDSDRKCPHLRLRQERDRVGMEATPIKLFLEDTPRCADCSLLVQIIEAIKPGWIAANKDLALVELRFRNSEENNDLIVPQCTLHVQQSADQRNLDSPVHQAASFHFLQRVASVSYRGPYCHGQPAGSGRYTGRYVAESLQVMEDSGSPAAFERAQQWLSFCEENHEACKPPNLDFCPRRLVNVGSWDGSHEPFLYEPTTPVRYACLSYCWGKDLDQVLTTRTDNIRSHYEKIAMSTLPLALQDAITVCRNLKIPNLWVDSLCIIQDDIVAWLHDASTMYDVYLNSHLTITVMEPNSCKSRFLGKQRCGDPSWQQLLRPSILTTGKDTPPKEVLIRPRKFQPRSDEDRSSLDRRGWCLQESLLPNRRLCYDGNEMIWECVCRQFCECGHVVAPQVPRKTTPNYSNLGAFFKSHRLRGIPPSNDLSFLEWQQIKSSWRMNLPPHIIPFQRWRELVMDYSYRSLSKKHDRLRAISGLARMVWNNLRHEDDTPEQYLAGLWKGDLLSDLCWQVRPLEEVVESPETGAETPKEVGYHIPSWSWASVERPVTYRNALPLEGWKHKPSLVDQCIVENASCQNELPEDPMSAVTEGSLVLTGAFAPVKLGCHEHGHDEVRRILGLHSRKEMGAFVQSSTAHEVEVTLDRPERDRPRGIYYCFRLFSWLDTGIKKLGMETWFLVLTASTRQAGAFERIGIGCWDPWPDHDPCPIFKDAESATIEII</sequence>
<dbReference type="VEuPathDB" id="FungiDB:ASPCADRAFT_139942"/>
<dbReference type="EMBL" id="KV907495">
    <property type="protein sequence ID" value="OOF98660.1"/>
    <property type="molecule type" value="Genomic_DNA"/>
</dbReference>
<dbReference type="STRING" id="602072.A0A1R3RW12"/>
<proteinExistence type="predicted"/>
<dbReference type="PANTHER" id="PTHR33112">
    <property type="entry name" value="DOMAIN PROTEIN, PUTATIVE-RELATED"/>
    <property type="match status" value="1"/>
</dbReference>
<dbReference type="PANTHER" id="PTHR33112:SF16">
    <property type="entry name" value="HETEROKARYON INCOMPATIBILITY DOMAIN-CONTAINING PROTEIN"/>
    <property type="match status" value="1"/>
</dbReference>
<gene>
    <name evidence="2" type="ORF">ASPCADRAFT_139942</name>
</gene>
<dbReference type="InterPro" id="IPR010730">
    <property type="entry name" value="HET"/>
</dbReference>
<evidence type="ECO:0000259" key="1">
    <source>
        <dbReference type="Pfam" id="PF06985"/>
    </source>
</evidence>
<name>A0A1R3RW12_ASPC5</name>
<organism evidence="2 3">
    <name type="scientific">Aspergillus carbonarius (strain ITEM 5010)</name>
    <dbReference type="NCBI Taxonomy" id="602072"/>
    <lineage>
        <taxon>Eukaryota</taxon>
        <taxon>Fungi</taxon>
        <taxon>Dikarya</taxon>
        <taxon>Ascomycota</taxon>
        <taxon>Pezizomycotina</taxon>
        <taxon>Eurotiomycetes</taxon>
        <taxon>Eurotiomycetidae</taxon>
        <taxon>Eurotiales</taxon>
        <taxon>Aspergillaceae</taxon>
        <taxon>Aspergillus</taxon>
        <taxon>Aspergillus subgen. Circumdati</taxon>
    </lineage>
</organism>
<feature type="domain" description="Heterokaryon incompatibility" evidence="1">
    <location>
        <begin position="211"/>
        <end position="367"/>
    </location>
</feature>
<evidence type="ECO:0000313" key="2">
    <source>
        <dbReference type="EMBL" id="OOF98660.1"/>
    </source>
</evidence>
<evidence type="ECO:0000313" key="3">
    <source>
        <dbReference type="Proteomes" id="UP000188318"/>
    </source>
</evidence>
<dbReference type="AlphaFoldDB" id="A0A1R3RW12"/>
<feature type="non-terminal residue" evidence="2">
    <location>
        <position position="1"/>
    </location>
</feature>
<keyword evidence="3" id="KW-1185">Reference proteome</keyword>
<protein>
    <recommendedName>
        <fullName evidence="1">Heterokaryon incompatibility domain-containing protein</fullName>
    </recommendedName>
</protein>
<dbReference type="Pfam" id="PF06985">
    <property type="entry name" value="HET"/>
    <property type="match status" value="1"/>
</dbReference>
<dbReference type="OMA" id="CYDGNEM"/>
<accession>A0A1R3RW12</accession>
<dbReference type="OrthoDB" id="5362512at2759"/>